<reference evidence="1 2" key="1">
    <citation type="submission" date="2016-11" db="EMBL/GenBank/DDBJ databases">
        <authorList>
            <person name="Jaros S."/>
            <person name="Januszkiewicz K."/>
            <person name="Wedrychowicz H."/>
        </authorList>
    </citation>
    <scope>NUCLEOTIDE SEQUENCE [LARGE SCALE GENOMIC DNA]</scope>
    <source>
        <strain evidence="1 2">GAS138</strain>
    </source>
</reference>
<protein>
    <submittedName>
        <fullName evidence="1">Uncharacterized protein</fullName>
    </submittedName>
</protein>
<sequence>MSRITEIHGDEMREQVIDIIIDALNNQGRPDLTRSSVRSIPQHRSAFIALLDDCRPLPVILELKDDVREGRF</sequence>
<evidence type="ECO:0000313" key="1">
    <source>
        <dbReference type="EMBL" id="SHH32688.1"/>
    </source>
</evidence>
<dbReference type="EMBL" id="LT670817">
    <property type="protein sequence ID" value="SHH32688.1"/>
    <property type="molecule type" value="Genomic_DNA"/>
</dbReference>
<dbReference type="RefSeq" id="WP_079603244.1">
    <property type="nucleotide sequence ID" value="NZ_LT670817.1"/>
</dbReference>
<gene>
    <name evidence="1" type="ORF">SAMN05443248_4455</name>
</gene>
<dbReference type="Proteomes" id="UP000189796">
    <property type="component" value="Chromosome I"/>
</dbReference>
<organism evidence="1 2">
    <name type="scientific">Bradyrhizobium erythrophlei</name>
    <dbReference type="NCBI Taxonomy" id="1437360"/>
    <lineage>
        <taxon>Bacteria</taxon>
        <taxon>Pseudomonadati</taxon>
        <taxon>Pseudomonadota</taxon>
        <taxon>Alphaproteobacteria</taxon>
        <taxon>Hyphomicrobiales</taxon>
        <taxon>Nitrobacteraceae</taxon>
        <taxon>Bradyrhizobium</taxon>
    </lineage>
</organism>
<name>A0A1M5S317_9BRAD</name>
<accession>A0A1M5S317</accession>
<dbReference type="AlphaFoldDB" id="A0A1M5S317"/>
<proteinExistence type="predicted"/>
<evidence type="ECO:0000313" key="2">
    <source>
        <dbReference type="Proteomes" id="UP000189796"/>
    </source>
</evidence>